<evidence type="ECO:0008006" key="8">
    <source>
        <dbReference type="Google" id="ProtNLM"/>
    </source>
</evidence>
<feature type="signal peptide" evidence="3">
    <location>
        <begin position="1"/>
        <end position="23"/>
    </location>
</feature>
<reference evidence="6 7" key="1">
    <citation type="submission" date="2024-01" db="EMBL/GenBank/DDBJ databases">
        <title>The genomes of 5 underutilized Papilionoideae crops provide insights into root nodulation and disease resistance.</title>
        <authorList>
            <person name="Yuan L."/>
        </authorList>
    </citation>
    <scope>NUCLEOTIDE SEQUENCE [LARGE SCALE GENOMIC DNA]</scope>
    <source>
        <strain evidence="6">LY-2023</strain>
        <tissue evidence="6">Leaf</tissue>
    </source>
</reference>
<dbReference type="Pfam" id="PF02886">
    <property type="entry name" value="LBP_BPI_CETP_C"/>
    <property type="match status" value="1"/>
</dbReference>
<evidence type="ECO:0000256" key="3">
    <source>
        <dbReference type="SAM" id="SignalP"/>
    </source>
</evidence>
<evidence type="ECO:0000259" key="4">
    <source>
        <dbReference type="SMART" id="SM00328"/>
    </source>
</evidence>
<dbReference type="InterPro" id="IPR045897">
    <property type="entry name" value="BPI/LBP_pln"/>
</dbReference>
<dbReference type="GO" id="GO:0008289">
    <property type="term" value="F:lipid binding"/>
    <property type="evidence" value="ECO:0007669"/>
    <property type="project" value="InterPro"/>
</dbReference>
<feature type="domain" description="Lipid-binding serum glycoprotein C-terminal" evidence="5">
    <location>
        <begin position="276"/>
        <end position="481"/>
    </location>
</feature>
<keyword evidence="3" id="KW-0732">Signal</keyword>
<name>A0AAN9Q0Q1_CLITE</name>
<dbReference type="InterPro" id="IPR030675">
    <property type="entry name" value="BPI/LBP"/>
</dbReference>
<dbReference type="FunFam" id="3.15.10.10:FF:000001">
    <property type="entry name" value="phospholipid transfer protein-like"/>
    <property type="match status" value="1"/>
</dbReference>
<dbReference type="Gene3D" id="3.15.20.10">
    <property type="entry name" value="Bactericidal permeability-increasing protein, domain 2"/>
    <property type="match status" value="1"/>
</dbReference>
<dbReference type="SUPFAM" id="SSF55394">
    <property type="entry name" value="Bactericidal permeability-increasing protein, BPI"/>
    <property type="match status" value="2"/>
</dbReference>
<organism evidence="6 7">
    <name type="scientific">Clitoria ternatea</name>
    <name type="common">Butterfly pea</name>
    <dbReference type="NCBI Taxonomy" id="43366"/>
    <lineage>
        <taxon>Eukaryota</taxon>
        <taxon>Viridiplantae</taxon>
        <taxon>Streptophyta</taxon>
        <taxon>Embryophyta</taxon>
        <taxon>Tracheophyta</taxon>
        <taxon>Spermatophyta</taxon>
        <taxon>Magnoliopsida</taxon>
        <taxon>eudicotyledons</taxon>
        <taxon>Gunneridae</taxon>
        <taxon>Pentapetalae</taxon>
        <taxon>rosids</taxon>
        <taxon>fabids</taxon>
        <taxon>Fabales</taxon>
        <taxon>Fabaceae</taxon>
        <taxon>Papilionoideae</taxon>
        <taxon>50 kb inversion clade</taxon>
        <taxon>NPAAA clade</taxon>
        <taxon>indigoferoid/millettioid clade</taxon>
        <taxon>Phaseoleae</taxon>
        <taxon>Clitoria</taxon>
    </lineage>
</organism>
<dbReference type="PIRSF" id="PIRSF002417">
    <property type="entry name" value="Lipid_binding_protein"/>
    <property type="match status" value="1"/>
</dbReference>
<accession>A0AAN9Q0Q1</accession>
<evidence type="ECO:0000313" key="7">
    <source>
        <dbReference type="Proteomes" id="UP001359559"/>
    </source>
</evidence>
<dbReference type="Proteomes" id="UP001359559">
    <property type="component" value="Unassembled WGS sequence"/>
</dbReference>
<dbReference type="Pfam" id="PF01273">
    <property type="entry name" value="LBP_BPI_CETP"/>
    <property type="match status" value="1"/>
</dbReference>
<dbReference type="EMBL" id="JAYKXN010000001">
    <property type="protein sequence ID" value="KAK7316804.1"/>
    <property type="molecule type" value="Genomic_DNA"/>
</dbReference>
<dbReference type="SMART" id="SM00329">
    <property type="entry name" value="BPI2"/>
    <property type="match status" value="1"/>
</dbReference>
<dbReference type="GO" id="GO:0005615">
    <property type="term" value="C:extracellular space"/>
    <property type="evidence" value="ECO:0007669"/>
    <property type="project" value="InterPro"/>
</dbReference>
<dbReference type="PANTHER" id="PTHR46801:SF2">
    <property type="entry name" value="LIPOPOLYSACCHARIDE-BINDING PROTEIN"/>
    <property type="match status" value="1"/>
</dbReference>
<dbReference type="InterPro" id="IPR017942">
    <property type="entry name" value="Lipid-bd_serum_glycop_N"/>
</dbReference>
<evidence type="ECO:0000313" key="6">
    <source>
        <dbReference type="EMBL" id="KAK7316804.1"/>
    </source>
</evidence>
<keyword evidence="7" id="KW-1185">Reference proteome</keyword>
<feature type="chain" id="PRO_5042962801" description="BPI/LBP family protein" evidence="3">
    <location>
        <begin position="24"/>
        <end position="492"/>
    </location>
</feature>
<proteinExistence type="inferred from homology"/>
<comment type="similarity">
    <text evidence="2">Belongs to the BPI/LBP/Plunc superfamily. BPI/LBP (TC 1.C.40) family.</text>
</comment>
<gene>
    <name evidence="6" type="ORF">RJT34_00529</name>
</gene>
<dbReference type="SMART" id="SM00328">
    <property type="entry name" value="BPI1"/>
    <property type="match status" value="1"/>
</dbReference>
<evidence type="ECO:0000256" key="1">
    <source>
        <dbReference type="ARBA" id="ARBA00023180"/>
    </source>
</evidence>
<comment type="caution">
    <text evidence="6">The sequence shown here is derived from an EMBL/GenBank/DDBJ whole genome shotgun (WGS) entry which is preliminary data.</text>
</comment>
<evidence type="ECO:0000259" key="5">
    <source>
        <dbReference type="SMART" id="SM00329"/>
    </source>
</evidence>
<feature type="domain" description="Lipid-binding serum glycoprotein N-terminal" evidence="4">
    <location>
        <begin position="33"/>
        <end position="258"/>
    </location>
</feature>
<dbReference type="PANTHER" id="PTHR46801">
    <property type="entry name" value="OS06G0309200 PROTEIN"/>
    <property type="match status" value="1"/>
</dbReference>
<dbReference type="InterPro" id="IPR001124">
    <property type="entry name" value="Lipid-bd_serum_glycop_C"/>
</dbReference>
<protein>
    <recommendedName>
        <fullName evidence="8">BPI/LBP family protein</fullName>
    </recommendedName>
</protein>
<sequence length="492" mass="53701">MEPSIVFFLCSLFLVTTSGYVQPLEEGFITGVISEKGLEFAKDLLIEKGIDSILQLQLPEVEGSAKVPLVGTAQVVLSNITIKDIEVNSSSVKIGEDGIVLVVSGATANLSLNWEYSCSSWLIPIGLSDSGTASVKVKGMQVGLTIDLRNQEGTLNLILLESGCYVGDLSIKLDGGASWLYQLLVDAFEGGIASAVEEGISDKIREGIVDLDNLLQSLPKQISLDRTSALNVSFVGNPVLSNSSIAFAINGLFTKKNEPLVSHGYHKGLKLSSACGGLPKMIKVSIHENVFKSASLLYYNAGKMQMIIDELPDQAILNTAEWRFIVPQLYKQYPNDDMKLNISISSPPIIEVTYKDIDTTIFVDITVDVLEDGEVIPVACISVEISASFAAEIVGNKISGRLRMQKFSTYLKWSKIGKLHMHLIQSLLSSALKIVVIPYLNFRLKRGFALPNIGGFEFQNANILYNHPWIAVCSDVSFLGDYYLSQQQLAYV</sequence>
<evidence type="ECO:0000256" key="2">
    <source>
        <dbReference type="ARBA" id="ARBA00060933"/>
    </source>
</evidence>
<dbReference type="Gene3D" id="3.15.10.10">
    <property type="entry name" value="Bactericidal permeability-increasing protein, domain 1"/>
    <property type="match status" value="1"/>
</dbReference>
<dbReference type="InterPro" id="IPR017943">
    <property type="entry name" value="Bactericidal_perm-incr_a/b_dom"/>
</dbReference>
<dbReference type="AlphaFoldDB" id="A0AAN9Q0Q1"/>
<keyword evidence="1" id="KW-0325">Glycoprotein</keyword>